<protein>
    <recommendedName>
        <fullName evidence="5">Guanine nucleotide-binding protein subunit gamma</fullName>
    </recommendedName>
</protein>
<name>A0ABM1VJ03_ECHTE</name>
<dbReference type="PROSITE" id="PS50058">
    <property type="entry name" value="G_PROTEIN_GAMMA"/>
    <property type="match status" value="1"/>
</dbReference>
<feature type="compositionally biased region" description="Polar residues" evidence="6">
    <location>
        <begin position="94"/>
        <end position="119"/>
    </location>
</feature>
<evidence type="ECO:0000313" key="9">
    <source>
        <dbReference type="RefSeq" id="XP_030740612.1"/>
    </source>
</evidence>
<keyword evidence="2 5" id="KW-1003">Cell membrane</keyword>
<evidence type="ECO:0000313" key="8">
    <source>
        <dbReference type="Proteomes" id="UP000694863"/>
    </source>
</evidence>
<dbReference type="RefSeq" id="XP_030740612.1">
    <property type="nucleotide sequence ID" value="XM_030884752.2"/>
</dbReference>
<evidence type="ECO:0000256" key="6">
    <source>
        <dbReference type="SAM" id="MobiDB-lite"/>
    </source>
</evidence>
<gene>
    <name evidence="9" type="primary">BAALC</name>
</gene>
<evidence type="ECO:0000256" key="3">
    <source>
        <dbReference type="ARBA" id="ARBA00023136"/>
    </source>
</evidence>
<keyword evidence="8" id="KW-1185">Reference proteome</keyword>
<keyword evidence="3 5" id="KW-0472">Membrane</keyword>
<comment type="similarity">
    <text evidence="1 5">Belongs to the G protein gamma family.</text>
</comment>
<proteinExistence type="inferred from homology"/>
<reference evidence="9" key="1">
    <citation type="submission" date="2025-08" db="UniProtKB">
        <authorList>
            <consortium name="RefSeq"/>
        </authorList>
    </citation>
    <scope>IDENTIFICATION</scope>
</reference>
<dbReference type="PANTHER" id="PTHR14731">
    <property type="entry name" value="BRAIN AND ACUTE LEUKEMIA CYTOPLASMIC PROTEIN"/>
    <property type="match status" value="1"/>
</dbReference>
<dbReference type="InterPro" id="IPR036284">
    <property type="entry name" value="GGL_sf"/>
</dbReference>
<dbReference type="PANTHER" id="PTHR14731:SF0">
    <property type="entry name" value="BRAIN AND ACUTE LEUKEMIA CYTOPLASMIC PROTEIN"/>
    <property type="match status" value="1"/>
</dbReference>
<dbReference type="PRINTS" id="PR00321">
    <property type="entry name" value="GPROTEING"/>
</dbReference>
<sequence length="156" mass="17082">MTVIYEQCVAIAMDYQIQKRRLLVQQLRLEARLNRANVSQAAADLKQFCLQDAQYDPLLTGASSSALEDGLASSALPRPPGPSGKANPEKKMSCGTQCLNPQSVSSGPLTQQQNGLRTTEAQRDAQRMSGKEVNISVTDSTRQMDRSRRIAKNCVN</sequence>
<evidence type="ECO:0000259" key="7">
    <source>
        <dbReference type="PROSITE" id="PS50058"/>
    </source>
</evidence>
<dbReference type="CDD" id="cd00068">
    <property type="entry name" value="GGL"/>
    <property type="match status" value="1"/>
</dbReference>
<evidence type="ECO:0000256" key="4">
    <source>
        <dbReference type="ARBA" id="ARBA00023224"/>
    </source>
</evidence>
<comment type="subunit">
    <text evidence="5">G proteins are composed of 3 units; alpha, beta and gamma.</text>
</comment>
<comment type="subcellular location">
    <subcellularLocation>
        <location evidence="5">Cell membrane</location>
        <topology evidence="5">Lipid-anchor</topology>
        <orientation evidence="5">Cytoplasmic side</orientation>
    </subcellularLocation>
</comment>
<dbReference type="SMART" id="SM00224">
    <property type="entry name" value="GGL"/>
    <property type="match status" value="1"/>
</dbReference>
<dbReference type="Gene3D" id="4.10.260.10">
    <property type="entry name" value="Transducin (heterotrimeric G protein), gamma chain"/>
    <property type="match status" value="1"/>
</dbReference>
<keyword evidence="4 5" id="KW-0807">Transducer</keyword>
<dbReference type="SMART" id="SM01224">
    <property type="entry name" value="G_gamma"/>
    <property type="match status" value="1"/>
</dbReference>
<organism evidence="8 9">
    <name type="scientific">Echinops telfairi</name>
    <name type="common">Lesser hedgehog tenrec</name>
    <dbReference type="NCBI Taxonomy" id="9371"/>
    <lineage>
        <taxon>Eukaryota</taxon>
        <taxon>Metazoa</taxon>
        <taxon>Chordata</taxon>
        <taxon>Craniata</taxon>
        <taxon>Vertebrata</taxon>
        <taxon>Euteleostomi</taxon>
        <taxon>Mammalia</taxon>
        <taxon>Eutheria</taxon>
        <taxon>Afrotheria</taxon>
        <taxon>Tenrecidae</taxon>
        <taxon>Tenrecinae</taxon>
        <taxon>Echinops</taxon>
    </lineage>
</organism>
<dbReference type="InterPro" id="IPR001770">
    <property type="entry name" value="G-protein_gamma"/>
</dbReference>
<dbReference type="Pfam" id="PF00631">
    <property type="entry name" value="G-gamma"/>
    <property type="match status" value="1"/>
</dbReference>
<keyword evidence="5" id="KW-0449">Lipoprotein</keyword>
<evidence type="ECO:0000256" key="2">
    <source>
        <dbReference type="ARBA" id="ARBA00022475"/>
    </source>
</evidence>
<dbReference type="GeneID" id="115868553"/>
<dbReference type="Proteomes" id="UP000694863">
    <property type="component" value="Unplaced"/>
</dbReference>
<evidence type="ECO:0000256" key="1">
    <source>
        <dbReference type="ARBA" id="ARBA00007431"/>
    </source>
</evidence>
<feature type="compositionally biased region" description="Basic and acidic residues" evidence="6">
    <location>
        <begin position="120"/>
        <end position="130"/>
    </location>
</feature>
<accession>A0ABM1VJ03</accession>
<feature type="region of interest" description="Disordered" evidence="6">
    <location>
        <begin position="66"/>
        <end position="156"/>
    </location>
</feature>
<dbReference type="InterPro" id="IPR015898">
    <property type="entry name" value="G-protein_gamma-like_dom"/>
</dbReference>
<feature type="domain" description="G protein gamma" evidence="7">
    <location>
        <begin position="20"/>
        <end position="98"/>
    </location>
</feature>
<evidence type="ECO:0000256" key="5">
    <source>
        <dbReference type="RuleBase" id="RU004973"/>
    </source>
</evidence>
<dbReference type="SUPFAM" id="SSF48670">
    <property type="entry name" value="Transducin (heterotrimeric G protein), gamma chain"/>
    <property type="match status" value="1"/>
</dbReference>
<comment type="function">
    <text evidence="5">Guanine nucleotide-binding proteins (G proteins) are involved as a modulator or transducer in various transmembrane signaling systems. The beta and gamma chains are required for the GTPase activity, for replacement of GDP by GTP, and for G protein-effector interaction.</text>
</comment>
<dbReference type="InterPro" id="IPR009728">
    <property type="entry name" value="BAALC"/>
</dbReference>